<keyword evidence="2" id="KW-0479">Metal-binding</keyword>
<dbReference type="PROSITE" id="PS50157">
    <property type="entry name" value="ZINC_FINGER_C2H2_2"/>
    <property type="match status" value="2"/>
</dbReference>
<dbReference type="Gene3D" id="3.30.160.60">
    <property type="entry name" value="Classic Zinc Finger"/>
    <property type="match status" value="1"/>
</dbReference>
<feature type="compositionally biased region" description="Basic and acidic residues" evidence="9">
    <location>
        <begin position="1"/>
        <end position="10"/>
    </location>
</feature>
<feature type="compositionally biased region" description="Basic and acidic residues" evidence="9">
    <location>
        <begin position="21"/>
        <end position="35"/>
    </location>
</feature>
<keyword evidence="4 8" id="KW-0863">Zinc-finger</keyword>
<reference evidence="13" key="2">
    <citation type="submission" date="2020-04" db="EMBL/GenBank/DDBJ databases">
        <authorList>
            <consortium name="NCBI Genome Project"/>
        </authorList>
    </citation>
    <scope>NUCLEOTIDE SEQUENCE</scope>
    <source>
        <strain evidence="13">CBS 304.34</strain>
    </source>
</reference>
<evidence type="ECO:0000256" key="4">
    <source>
        <dbReference type="ARBA" id="ARBA00022771"/>
    </source>
</evidence>
<evidence type="ECO:0000313" key="12">
    <source>
        <dbReference type="Proteomes" id="UP000504636"/>
    </source>
</evidence>
<dbReference type="SUPFAM" id="SSF57667">
    <property type="entry name" value="beta-beta-alpha zinc fingers"/>
    <property type="match status" value="1"/>
</dbReference>
<keyword evidence="12" id="KW-1185">Reference proteome</keyword>
<dbReference type="AlphaFoldDB" id="A0A6A6YBN6"/>
<evidence type="ECO:0000259" key="10">
    <source>
        <dbReference type="PROSITE" id="PS50157"/>
    </source>
</evidence>
<proteinExistence type="predicted"/>
<evidence type="ECO:0000256" key="6">
    <source>
        <dbReference type="ARBA" id="ARBA00023125"/>
    </source>
</evidence>
<dbReference type="PROSITE" id="PS00028">
    <property type="entry name" value="ZINC_FINGER_C2H2_1"/>
    <property type="match status" value="2"/>
</dbReference>
<dbReference type="OrthoDB" id="8922241at2759"/>
<feature type="domain" description="C2H2-type" evidence="10">
    <location>
        <begin position="78"/>
        <end position="109"/>
    </location>
</feature>
<evidence type="ECO:0000256" key="8">
    <source>
        <dbReference type="PROSITE-ProRule" id="PRU00042"/>
    </source>
</evidence>
<dbReference type="GO" id="GO:0006357">
    <property type="term" value="P:regulation of transcription by RNA polymerase II"/>
    <property type="evidence" value="ECO:0007669"/>
    <property type="project" value="TreeGrafter"/>
</dbReference>
<feature type="domain" description="C2H2-type" evidence="10">
    <location>
        <begin position="110"/>
        <end position="132"/>
    </location>
</feature>
<protein>
    <recommendedName>
        <fullName evidence="10">C2H2-type domain-containing protein</fullName>
    </recommendedName>
</protein>
<dbReference type="PANTHER" id="PTHR46179:SF24">
    <property type="entry name" value="C2H2-TYPE DOMAIN-CONTAINING PROTEIN"/>
    <property type="match status" value="1"/>
</dbReference>
<keyword evidence="7" id="KW-0539">Nucleus</keyword>
<evidence type="ECO:0000313" key="11">
    <source>
        <dbReference type="EMBL" id="KAF2805424.1"/>
    </source>
</evidence>
<dbReference type="PANTHER" id="PTHR46179">
    <property type="entry name" value="ZINC FINGER PROTEIN"/>
    <property type="match status" value="1"/>
</dbReference>
<reference evidence="13" key="3">
    <citation type="submission" date="2025-04" db="UniProtKB">
        <authorList>
            <consortium name="RefSeq"/>
        </authorList>
    </citation>
    <scope>IDENTIFICATION</scope>
    <source>
        <strain evidence="13">CBS 304.34</strain>
    </source>
</reference>
<dbReference type="GO" id="GO:0008270">
    <property type="term" value="F:zinc ion binding"/>
    <property type="evidence" value="ECO:0007669"/>
    <property type="project" value="UniProtKB-KW"/>
</dbReference>
<keyword evidence="6" id="KW-0238">DNA-binding</keyword>
<evidence type="ECO:0000256" key="7">
    <source>
        <dbReference type="ARBA" id="ARBA00023242"/>
    </source>
</evidence>
<dbReference type="InterPro" id="IPR013087">
    <property type="entry name" value="Znf_C2H2_type"/>
</dbReference>
<sequence>MHPEWPRDPEQNQIEQAPAYHNDHSRRPLQHDHVQKLNSESTTIQHSTVQAWTGTLYNPGDRISTSTQRRSAPKKGGFPCLHPECSRAFDRHCDLRRHTKLHLDKSERPYKCLSCSEAFIYPKDLDRHQRTHRTLPVPQQKMHCPIRGCSNTEGFSRKDNFTRHMRKQHPDAALVAGAQYPTQK</sequence>
<evidence type="ECO:0000256" key="3">
    <source>
        <dbReference type="ARBA" id="ARBA00022737"/>
    </source>
</evidence>
<evidence type="ECO:0000256" key="5">
    <source>
        <dbReference type="ARBA" id="ARBA00022833"/>
    </source>
</evidence>
<gene>
    <name evidence="11 13" type="ORF">BDZ99DRAFT_395743</name>
</gene>
<comment type="subcellular location">
    <subcellularLocation>
        <location evidence="1">Nucleus</location>
    </subcellularLocation>
</comment>
<dbReference type="GeneID" id="54456855"/>
<dbReference type="FunFam" id="3.30.160.60:FF:001009">
    <property type="entry name" value="Zinc finger protein 26"/>
    <property type="match status" value="1"/>
</dbReference>
<feature type="region of interest" description="Disordered" evidence="9">
    <location>
        <begin position="1"/>
        <end position="77"/>
    </location>
</feature>
<accession>A0A6A6YBN6</accession>
<reference evidence="11 13" key="1">
    <citation type="journal article" date="2020" name="Stud. Mycol.">
        <title>101 Dothideomycetes genomes: a test case for predicting lifestyles and emergence of pathogens.</title>
        <authorList>
            <person name="Haridas S."/>
            <person name="Albert R."/>
            <person name="Binder M."/>
            <person name="Bloem J."/>
            <person name="Labutti K."/>
            <person name="Salamov A."/>
            <person name="Andreopoulos B."/>
            <person name="Baker S."/>
            <person name="Barry K."/>
            <person name="Bills G."/>
            <person name="Bluhm B."/>
            <person name="Cannon C."/>
            <person name="Castanera R."/>
            <person name="Culley D."/>
            <person name="Daum C."/>
            <person name="Ezra D."/>
            <person name="Gonzalez J."/>
            <person name="Henrissat B."/>
            <person name="Kuo A."/>
            <person name="Liang C."/>
            <person name="Lipzen A."/>
            <person name="Lutzoni F."/>
            <person name="Magnuson J."/>
            <person name="Mondo S."/>
            <person name="Nolan M."/>
            <person name="Ohm R."/>
            <person name="Pangilinan J."/>
            <person name="Park H.-J."/>
            <person name="Ramirez L."/>
            <person name="Alfaro M."/>
            <person name="Sun H."/>
            <person name="Tritt A."/>
            <person name="Yoshinaga Y."/>
            <person name="Zwiers L.-H."/>
            <person name="Turgeon B."/>
            <person name="Goodwin S."/>
            <person name="Spatafora J."/>
            <person name="Crous P."/>
            <person name="Grigoriev I."/>
        </authorList>
    </citation>
    <scope>NUCLEOTIDE SEQUENCE</scope>
    <source>
        <strain evidence="11 13">CBS 304.34</strain>
    </source>
</reference>
<organism evidence="11">
    <name type="scientific">Mytilinidion resinicola</name>
    <dbReference type="NCBI Taxonomy" id="574789"/>
    <lineage>
        <taxon>Eukaryota</taxon>
        <taxon>Fungi</taxon>
        <taxon>Dikarya</taxon>
        <taxon>Ascomycota</taxon>
        <taxon>Pezizomycotina</taxon>
        <taxon>Dothideomycetes</taxon>
        <taxon>Pleosporomycetidae</taxon>
        <taxon>Mytilinidiales</taxon>
        <taxon>Mytilinidiaceae</taxon>
        <taxon>Mytilinidion</taxon>
    </lineage>
</organism>
<evidence type="ECO:0000313" key="13">
    <source>
        <dbReference type="RefSeq" id="XP_033572388.1"/>
    </source>
</evidence>
<keyword evidence="5" id="KW-0862">Zinc</keyword>
<dbReference type="Proteomes" id="UP000504636">
    <property type="component" value="Unplaced"/>
</dbReference>
<dbReference type="RefSeq" id="XP_033572388.1">
    <property type="nucleotide sequence ID" value="XM_033715962.1"/>
</dbReference>
<dbReference type="InterPro" id="IPR051061">
    <property type="entry name" value="Zinc_finger_trans_reg"/>
</dbReference>
<evidence type="ECO:0000256" key="9">
    <source>
        <dbReference type="SAM" id="MobiDB-lite"/>
    </source>
</evidence>
<feature type="compositionally biased region" description="Polar residues" evidence="9">
    <location>
        <begin position="36"/>
        <end position="56"/>
    </location>
</feature>
<name>A0A6A6YBN6_9PEZI</name>
<dbReference type="GO" id="GO:0003677">
    <property type="term" value="F:DNA binding"/>
    <property type="evidence" value="ECO:0007669"/>
    <property type="project" value="UniProtKB-KW"/>
</dbReference>
<evidence type="ECO:0000256" key="1">
    <source>
        <dbReference type="ARBA" id="ARBA00004123"/>
    </source>
</evidence>
<dbReference type="InterPro" id="IPR036236">
    <property type="entry name" value="Znf_C2H2_sf"/>
</dbReference>
<dbReference type="EMBL" id="MU003709">
    <property type="protein sequence ID" value="KAF2805424.1"/>
    <property type="molecule type" value="Genomic_DNA"/>
</dbReference>
<dbReference type="GO" id="GO:0005634">
    <property type="term" value="C:nucleus"/>
    <property type="evidence" value="ECO:0007669"/>
    <property type="project" value="UniProtKB-SubCell"/>
</dbReference>
<keyword evidence="3" id="KW-0677">Repeat</keyword>
<dbReference type="Pfam" id="PF00096">
    <property type="entry name" value="zf-C2H2"/>
    <property type="match status" value="1"/>
</dbReference>
<dbReference type="SMART" id="SM00355">
    <property type="entry name" value="ZnF_C2H2"/>
    <property type="match status" value="3"/>
</dbReference>
<evidence type="ECO:0000256" key="2">
    <source>
        <dbReference type="ARBA" id="ARBA00022723"/>
    </source>
</evidence>